<keyword evidence="5" id="KW-0539">Nucleus</keyword>
<sequence>MQAAFGFGLATFEVQASTVLDFFKAIQESAREASMSLLYSPTFKYSDGELRRNHPMDSNIYQQQLHEQQHHQDNSVLTRYRSPPSALLNSLVDGSNGSDGVGCKNYRYLRPSSPEVETMLARFMSSCNGSADSASQMVYQADQQVQAFQNHNSLAAGTNLDGSFTGVNSVGLDNSMKSKLGAGNRSLLVRQSSSPGSLFSDLAIENNGFGVMRNDHLSFSNGQSSCSTRLPQVAEIGNEIIKSQEDQILANDGDSNQHYIRNFTTDTWNGSRFNSLSRARDDEVNVFSSSNASDIQNPGSGNRPHGLTHHLSLPRTSTEMAAIEKFLQFQGSVPCKIRAKRGCATHPRSIAERVRRTRISERMRKLQELFPNMDKQTNTADMLELAVEYIKDLQKLVQTLTDTKAKCMCSRKQKQYSNHSA</sequence>
<dbReference type="PANTHER" id="PTHR16223:SF345">
    <property type="entry name" value="TRANSCRIPTION FACTOR BHLH130-LIKE"/>
    <property type="match status" value="1"/>
</dbReference>
<dbReference type="InterPro" id="IPR011598">
    <property type="entry name" value="bHLH_dom"/>
</dbReference>
<dbReference type="SUPFAM" id="SSF47459">
    <property type="entry name" value="HLH, helix-loop-helix DNA-binding domain"/>
    <property type="match status" value="1"/>
</dbReference>
<evidence type="ECO:0000259" key="6">
    <source>
        <dbReference type="PROSITE" id="PS50888"/>
    </source>
</evidence>
<dbReference type="GO" id="GO:0005634">
    <property type="term" value="C:nucleus"/>
    <property type="evidence" value="ECO:0007669"/>
    <property type="project" value="UniProtKB-SubCell"/>
</dbReference>
<dbReference type="GO" id="GO:0000976">
    <property type="term" value="F:transcription cis-regulatory region binding"/>
    <property type="evidence" value="ECO:0007669"/>
    <property type="project" value="UniProtKB-ARBA"/>
</dbReference>
<evidence type="ECO:0000256" key="1">
    <source>
        <dbReference type="ARBA" id="ARBA00004123"/>
    </source>
</evidence>
<evidence type="ECO:0000256" key="2">
    <source>
        <dbReference type="ARBA" id="ARBA00023015"/>
    </source>
</evidence>
<dbReference type="EMBL" id="LIHL02000014">
    <property type="protein sequence ID" value="KAF5445844.1"/>
    <property type="molecule type" value="Genomic_DNA"/>
</dbReference>
<reference evidence="7" key="1">
    <citation type="submission" date="2015-10" db="EMBL/GenBank/DDBJ databases">
        <authorList>
            <person name="Martinez-Garcia P.J."/>
            <person name="Crepeau M.W."/>
            <person name="Puiu D."/>
            <person name="Gonzalez-Ibeas D."/>
            <person name="Whalen J."/>
            <person name="Stevens K."/>
            <person name="Paul R."/>
            <person name="Butterfield T."/>
            <person name="Britton M."/>
            <person name="Reagan R."/>
            <person name="Chakraborty S."/>
            <person name="Walawage S.L."/>
            <person name="Vasquez-Gross H.A."/>
            <person name="Cardeno C."/>
            <person name="Famula R."/>
            <person name="Pratt K."/>
            <person name="Kuruganti S."/>
            <person name="Aradhya M.K."/>
            <person name="Leslie C.A."/>
            <person name="Dandekar A.M."/>
            <person name="Salzberg S.L."/>
            <person name="Wegrzyn J.L."/>
            <person name="Langley C.H."/>
            <person name="Neale D.B."/>
        </authorList>
    </citation>
    <scope>NUCLEOTIDE SEQUENCE</scope>
    <source>
        <tissue evidence="7">Leaves</tissue>
    </source>
</reference>
<accession>A0A833U318</accession>
<comment type="caution">
    <text evidence="7">The sequence shown here is derived from an EMBL/GenBank/DDBJ whole genome shotgun (WGS) entry which is preliminary data.</text>
</comment>
<dbReference type="Gramene" id="Jr14_00380_p1">
    <property type="protein sequence ID" value="cds.Jr14_00380_p1"/>
    <property type="gene ID" value="Jr14_00380"/>
</dbReference>
<evidence type="ECO:0000313" key="7">
    <source>
        <dbReference type="EMBL" id="KAF5445844.1"/>
    </source>
</evidence>
<keyword evidence="2" id="KW-0805">Transcription regulation</keyword>
<dbReference type="InterPro" id="IPR045843">
    <property type="entry name" value="IND-like"/>
</dbReference>
<dbReference type="PROSITE" id="PS50888">
    <property type="entry name" value="BHLH"/>
    <property type="match status" value="1"/>
</dbReference>
<dbReference type="PANTHER" id="PTHR16223">
    <property type="entry name" value="TRANSCRIPTION FACTOR BHLH83-RELATED"/>
    <property type="match status" value="1"/>
</dbReference>
<dbReference type="Pfam" id="PF00010">
    <property type="entry name" value="HLH"/>
    <property type="match status" value="1"/>
</dbReference>
<dbReference type="CDD" id="cd11393">
    <property type="entry name" value="bHLH_AtbHLH_like"/>
    <property type="match status" value="1"/>
</dbReference>
<evidence type="ECO:0000313" key="8">
    <source>
        <dbReference type="Proteomes" id="UP000619265"/>
    </source>
</evidence>
<evidence type="ECO:0000256" key="4">
    <source>
        <dbReference type="ARBA" id="ARBA00023163"/>
    </source>
</evidence>
<organism evidence="7 8">
    <name type="scientific">Juglans regia</name>
    <name type="common">English walnut</name>
    <dbReference type="NCBI Taxonomy" id="51240"/>
    <lineage>
        <taxon>Eukaryota</taxon>
        <taxon>Viridiplantae</taxon>
        <taxon>Streptophyta</taxon>
        <taxon>Embryophyta</taxon>
        <taxon>Tracheophyta</taxon>
        <taxon>Spermatophyta</taxon>
        <taxon>Magnoliopsida</taxon>
        <taxon>eudicotyledons</taxon>
        <taxon>Gunneridae</taxon>
        <taxon>Pentapetalae</taxon>
        <taxon>rosids</taxon>
        <taxon>fabids</taxon>
        <taxon>Fagales</taxon>
        <taxon>Juglandaceae</taxon>
        <taxon>Juglans</taxon>
    </lineage>
</organism>
<keyword evidence="4" id="KW-0804">Transcription</keyword>
<feature type="domain" description="BHLH" evidence="6">
    <location>
        <begin position="343"/>
        <end position="393"/>
    </location>
</feature>
<protein>
    <recommendedName>
        <fullName evidence="6">BHLH domain-containing protein</fullName>
    </recommendedName>
</protein>
<comment type="subcellular location">
    <subcellularLocation>
        <location evidence="1">Nucleus</location>
    </subcellularLocation>
</comment>
<name>A0A833U318_JUGRE</name>
<dbReference type="InterPro" id="IPR036638">
    <property type="entry name" value="HLH_DNA-bd_sf"/>
</dbReference>
<dbReference type="GO" id="GO:0046983">
    <property type="term" value="F:protein dimerization activity"/>
    <property type="evidence" value="ECO:0007669"/>
    <property type="project" value="InterPro"/>
</dbReference>
<proteinExistence type="predicted"/>
<keyword evidence="3" id="KW-0238">DNA-binding</keyword>
<reference evidence="7" key="2">
    <citation type="submission" date="2020-03" db="EMBL/GenBank/DDBJ databases">
        <title>Walnut 2.0.</title>
        <authorList>
            <person name="Marrano A."/>
            <person name="Britton M."/>
            <person name="Zimin A.V."/>
            <person name="Zaini P.A."/>
            <person name="Workman R."/>
            <person name="Puiu D."/>
            <person name="Bianco L."/>
            <person name="Allen B.J."/>
            <person name="Troggio M."/>
            <person name="Leslie C.A."/>
            <person name="Timp W."/>
            <person name="Dendekar A."/>
            <person name="Salzberg S.L."/>
            <person name="Neale D.B."/>
        </authorList>
    </citation>
    <scope>NUCLEOTIDE SEQUENCE</scope>
    <source>
        <tissue evidence="7">Leaves</tissue>
    </source>
</reference>
<gene>
    <name evidence="7" type="ORF">F2P56_031528</name>
</gene>
<evidence type="ECO:0000256" key="5">
    <source>
        <dbReference type="ARBA" id="ARBA00023242"/>
    </source>
</evidence>
<evidence type="ECO:0000256" key="3">
    <source>
        <dbReference type="ARBA" id="ARBA00023125"/>
    </source>
</evidence>
<dbReference type="GO" id="GO:0003700">
    <property type="term" value="F:DNA-binding transcription factor activity"/>
    <property type="evidence" value="ECO:0007669"/>
    <property type="project" value="InterPro"/>
</dbReference>
<dbReference type="Gene3D" id="4.10.280.10">
    <property type="entry name" value="Helix-loop-helix DNA-binding domain"/>
    <property type="match status" value="1"/>
</dbReference>
<dbReference type="AlphaFoldDB" id="A0A833U318"/>
<dbReference type="FunFam" id="4.10.280.10:FF:000021">
    <property type="entry name" value="Transcription factor bHLH130 family"/>
    <property type="match status" value="1"/>
</dbReference>
<dbReference type="InterPro" id="IPR045239">
    <property type="entry name" value="bHLH95_bHLH"/>
</dbReference>
<dbReference type="Proteomes" id="UP000619265">
    <property type="component" value="Unassembled WGS sequence"/>
</dbReference>
<dbReference type="SMART" id="SM00353">
    <property type="entry name" value="HLH"/>
    <property type="match status" value="1"/>
</dbReference>